<proteinExistence type="predicted"/>
<reference evidence="4 5" key="1">
    <citation type="submission" date="2020-02" db="EMBL/GenBank/DDBJ databases">
        <title>Pseudoroseicyclus tamarix, sp. nov., isolated from offshore sediment of a Tamarix chinensis forest.</title>
        <authorList>
            <person name="Gai Y."/>
        </authorList>
    </citation>
    <scope>NUCLEOTIDE SEQUENCE [LARGE SCALE GENOMIC DNA]</scope>
    <source>
        <strain evidence="4 5">CLL3-39</strain>
    </source>
</reference>
<evidence type="ECO:0000256" key="2">
    <source>
        <dbReference type="ARBA" id="ARBA00023315"/>
    </source>
</evidence>
<sequence>MLGAAREDLGPPLPAGYHAAFAAIRADANQLLLVAEEEGEVVGTMQLTFLPGLSHKGAWRGQLEAVRVASARRGQGLGRQMVLWGIEECRRRGCAQMQLTSHNDRAEAHRFYRGLGFAQSHSGFKLKL</sequence>
<comment type="caution">
    <text evidence="4">The sequence shown here is derived from an EMBL/GenBank/DDBJ whole genome shotgun (WGS) entry which is preliminary data.</text>
</comment>
<evidence type="ECO:0000313" key="5">
    <source>
        <dbReference type="Proteomes" id="UP000474757"/>
    </source>
</evidence>
<name>A0A6B2JUZ4_9RHOB</name>
<keyword evidence="5" id="KW-1185">Reference proteome</keyword>
<organism evidence="4 5">
    <name type="scientific">Pseudoroseicyclus tamaricis</name>
    <dbReference type="NCBI Taxonomy" id="2705421"/>
    <lineage>
        <taxon>Bacteria</taxon>
        <taxon>Pseudomonadati</taxon>
        <taxon>Pseudomonadota</taxon>
        <taxon>Alphaproteobacteria</taxon>
        <taxon>Rhodobacterales</taxon>
        <taxon>Paracoccaceae</taxon>
        <taxon>Pseudoroseicyclus</taxon>
    </lineage>
</organism>
<dbReference type="PROSITE" id="PS51186">
    <property type="entry name" value="GNAT"/>
    <property type="match status" value="1"/>
</dbReference>
<dbReference type="Pfam" id="PF00583">
    <property type="entry name" value="Acetyltransf_1"/>
    <property type="match status" value="1"/>
</dbReference>
<evidence type="ECO:0000256" key="1">
    <source>
        <dbReference type="ARBA" id="ARBA00022679"/>
    </source>
</evidence>
<keyword evidence="1 4" id="KW-0808">Transferase</keyword>
<dbReference type="InterPro" id="IPR000182">
    <property type="entry name" value="GNAT_dom"/>
</dbReference>
<dbReference type="GO" id="GO:0016747">
    <property type="term" value="F:acyltransferase activity, transferring groups other than amino-acyl groups"/>
    <property type="evidence" value="ECO:0007669"/>
    <property type="project" value="InterPro"/>
</dbReference>
<gene>
    <name evidence="4" type="ORF">GZA08_13035</name>
</gene>
<dbReference type="AlphaFoldDB" id="A0A6B2JUZ4"/>
<dbReference type="Gene3D" id="3.40.630.30">
    <property type="match status" value="1"/>
</dbReference>
<dbReference type="InterPro" id="IPR050832">
    <property type="entry name" value="Bact_Acetyltransf"/>
</dbReference>
<feature type="domain" description="N-acetyltransferase" evidence="3">
    <location>
        <begin position="1"/>
        <end position="128"/>
    </location>
</feature>
<protein>
    <submittedName>
        <fullName evidence="4">GNAT family N-acetyltransferase</fullName>
    </submittedName>
</protein>
<dbReference type="InterPro" id="IPR016181">
    <property type="entry name" value="Acyl_CoA_acyltransferase"/>
</dbReference>
<dbReference type="Proteomes" id="UP000474757">
    <property type="component" value="Unassembled WGS sequence"/>
</dbReference>
<keyword evidence="2" id="KW-0012">Acyltransferase</keyword>
<accession>A0A6B2JUZ4</accession>
<dbReference type="CDD" id="cd04301">
    <property type="entry name" value="NAT_SF"/>
    <property type="match status" value="1"/>
</dbReference>
<dbReference type="PANTHER" id="PTHR43877">
    <property type="entry name" value="AMINOALKYLPHOSPHONATE N-ACETYLTRANSFERASE-RELATED-RELATED"/>
    <property type="match status" value="1"/>
</dbReference>
<evidence type="ECO:0000313" key="4">
    <source>
        <dbReference type="EMBL" id="NDV01890.1"/>
    </source>
</evidence>
<dbReference type="SUPFAM" id="SSF55729">
    <property type="entry name" value="Acyl-CoA N-acyltransferases (Nat)"/>
    <property type="match status" value="1"/>
</dbReference>
<evidence type="ECO:0000259" key="3">
    <source>
        <dbReference type="PROSITE" id="PS51186"/>
    </source>
</evidence>
<dbReference type="EMBL" id="JAAGAB010000003">
    <property type="protein sequence ID" value="NDV01890.1"/>
    <property type="molecule type" value="Genomic_DNA"/>
</dbReference>